<comment type="function">
    <text evidence="10">Inner membrane component of the type II secretion system required for the energy-dependent secretion of extracellular factors such as proteases and toxins from the periplasm.</text>
</comment>
<dbReference type="GO" id="GO:0005886">
    <property type="term" value="C:plasma membrane"/>
    <property type="evidence" value="ECO:0007669"/>
    <property type="project" value="UniProtKB-SubCell"/>
</dbReference>
<dbReference type="RefSeq" id="WP_133209201.1">
    <property type="nucleotide sequence ID" value="NZ_SMSE01000001.1"/>
</dbReference>
<dbReference type="Gene3D" id="3.30.1360.100">
    <property type="entry name" value="General secretion pathway protein M, EpsM"/>
    <property type="match status" value="1"/>
</dbReference>
<evidence type="ECO:0000256" key="2">
    <source>
        <dbReference type="ARBA" id="ARBA00010637"/>
    </source>
</evidence>
<evidence type="ECO:0000256" key="8">
    <source>
        <dbReference type="ARBA" id="ARBA00022989"/>
    </source>
</evidence>
<name>A0A4R5LUH5_9GAMM</name>
<protein>
    <recommendedName>
        <fullName evidence="10">Type II secretion system protein M</fullName>
        <shortName evidence="10">T2SS protein M</shortName>
    </recommendedName>
    <alternativeName>
        <fullName evidence="10">General secretion pathway protein M</fullName>
    </alternativeName>
</protein>
<evidence type="ECO:0000256" key="5">
    <source>
        <dbReference type="ARBA" id="ARBA00022519"/>
    </source>
</evidence>
<dbReference type="OrthoDB" id="6624834at2"/>
<dbReference type="InterPro" id="IPR007690">
    <property type="entry name" value="T2SS_GspM"/>
</dbReference>
<keyword evidence="5 10" id="KW-0997">Cell inner membrane</keyword>
<comment type="caution">
    <text evidence="11">The sequence shown here is derived from an EMBL/GenBank/DDBJ whole genome shotgun (WGS) entry which is preliminary data.</text>
</comment>
<keyword evidence="3 10" id="KW-0813">Transport</keyword>
<evidence type="ECO:0000256" key="1">
    <source>
        <dbReference type="ARBA" id="ARBA00004377"/>
    </source>
</evidence>
<dbReference type="Proteomes" id="UP000295554">
    <property type="component" value="Unassembled WGS sequence"/>
</dbReference>
<dbReference type="InterPro" id="IPR023229">
    <property type="entry name" value="T2SS_M_periplasmic_sf"/>
</dbReference>
<sequence>MKQWFARLTQREQLSLLAMGFAIALYLVFVLLLAPLADARDRLAQQNKGVAETLQRVDVLVSQILHLRASGSDSGTRRNLTSLINRSTSSFGLQVNRLQPNSRGEVQVRLENAPFDELIAWLHQLEYREGLLVREASITQSGTLGRVNVTVRLAQAG</sequence>
<evidence type="ECO:0000256" key="3">
    <source>
        <dbReference type="ARBA" id="ARBA00022448"/>
    </source>
</evidence>
<evidence type="ECO:0000256" key="10">
    <source>
        <dbReference type="PIRNR" id="PIRNR006291"/>
    </source>
</evidence>
<proteinExistence type="inferred from homology"/>
<accession>A0A4R5LUH5</accession>
<evidence type="ECO:0000256" key="7">
    <source>
        <dbReference type="ARBA" id="ARBA00022927"/>
    </source>
</evidence>
<dbReference type="EMBL" id="SMSE01000001">
    <property type="protein sequence ID" value="TDG15039.1"/>
    <property type="molecule type" value="Genomic_DNA"/>
</dbReference>
<dbReference type="AlphaFoldDB" id="A0A4R5LUH5"/>
<organism evidence="11 12">
    <name type="scientific">Seongchinamella unica</name>
    <dbReference type="NCBI Taxonomy" id="2547392"/>
    <lineage>
        <taxon>Bacteria</taxon>
        <taxon>Pseudomonadati</taxon>
        <taxon>Pseudomonadota</taxon>
        <taxon>Gammaproteobacteria</taxon>
        <taxon>Cellvibrionales</taxon>
        <taxon>Halieaceae</taxon>
        <taxon>Seongchinamella</taxon>
    </lineage>
</organism>
<keyword evidence="6" id="KW-0812">Transmembrane</keyword>
<comment type="similarity">
    <text evidence="2 10">Belongs to the GSP M family.</text>
</comment>
<keyword evidence="9 10" id="KW-0472">Membrane</keyword>
<keyword evidence="4 10" id="KW-1003">Cell membrane</keyword>
<dbReference type="SUPFAM" id="SSF103054">
    <property type="entry name" value="General secretion pathway protein M, EpsM"/>
    <property type="match status" value="1"/>
</dbReference>
<keyword evidence="8" id="KW-1133">Transmembrane helix</keyword>
<gene>
    <name evidence="11" type="ORF">E2F43_02005</name>
</gene>
<reference evidence="11 12" key="1">
    <citation type="submission" date="2019-03" db="EMBL/GenBank/DDBJ databases">
        <title>Seongchinamella monodicae gen. nov., sp. nov., a novel member of the Gammaproteobacteria isolated from a tidal mudflat of beach.</title>
        <authorList>
            <person name="Yang H.G."/>
            <person name="Kang J.W."/>
            <person name="Lee S.D."/>
        </authorList>
    </citation>
    <scope>NUCLEOTIDE SEQUENCE [LARGE SCALE GENOMIC DNA]</scope>
    <source>
        <strain evidence="11 12">GH4-78</strain>
    </source>
</reference>
<dbReference type="GO" id="GO:0015628">
    <property type="term" value="P:protein secretion by the type II secretion system"/>
    <property type="evidence" value="ECO:0007669"/>
    <property type="project" value="InterPro"/>
</dbReference>
<evidence type="ECO:0000256" key="9">
    <source>
        <dbReference type="ARBA" id="ARBA00023136"/>
    </source>
</evidence>
<dbReference type="Pfam" id="PF04612">
    <property type="entry name" value="T2SSM"/>
    <property type="match status" value="1"/>
</dbReference>
<evidence type="ECO:0000256" key="4">
    <source>
        <dbReference type="ARBA" id="ARBA00022475"/>
    </source>
</evidence>
<dbReference type="PIRSF" id="PIRSF006291">
    <property type="entry name" value="GspM"/>
    <property type="match status" value="1"/>
</dbReference>
<evidence type="ECO:0000313" key="12">
    <source>
        <dbReference type="Proteomes" id="UP000295554"/>
    </source>
</evidence>
<keyword evidence="7 10" id="KW-0653">Protein transport</keyword>
<comment type="subcellular location">
    <subcellularLocation>
        <location evidence="1">Cell inner membrane</location>
        <topology evidence="1">Single-pass membrane protein</topology>
    </subcellularLocation>
</comment>
<evidence type="ECO:0000313" key="11">
    <source>
        <dbReference type="EMBL" id="TDG15039.1"/>
    </source>
</evidence>
<dbReference type="GO" id="GO:0015627">
    <property type="term" value="C:type II protein secretion system complex"/>
    <property type="evidence" value="ECO:0007669"/>
    <property type="project" value="InterPro"/>
</dbReference>
<evidence type="ECO:0000256" key="6">
    <source>
        <dbReference type="ARBA" id="ARBA00022692"/>
    </source>
</evidence>
<keyword evidence="12" id="KW-1185">Reference proteome</keyword>